<dbReference type="InterPro" id="IPR001484">
    <property type="entry name" value="Pyrokinin_CS"/>
</dbReference>
<evidence type="ECO:0000256" key="6">
    <source>
        <dbReference type="SAM" id="MobiDB-lite"/>
    </source>
</evidence>
<dbReference type="Proteomes" id="UP000653454">
    <property type="component" value="Unassembled WGS sequence"/>
</dbReference>
<protein>
    <submittedName>
        <fullName evidence="8">(diamondback moth) hypothetical protein</fullName>
    </submittedName>
</protein>
<evidence type="ECO:0000256" key="3">
    <source>
        <dbReference type="ARBA" id="ARBA00022525"/>
    </source>
</evidence>
<dbReference type="GO" id="GO:0007218">
    <property type="term" value="P:neuropeptide signaling pathway"/>
    <property type="evidence" value="ECO:0007669"/>
    <property type="project" value="UniProtKB-KW"/>
</dbReference>
<feature type="compositionally biased region" description="Basic and acidic residues" evidence="6">
    <location>
        <begin position="172"/>
        <end position="181"/>
    </location>
</feature>
<keyword evidence="9" id="KW-1185">Reference proteome</keyword>
<feature type="chain" id="PRO_5035789274" evidence="7">
    <location>
        <begin position="20"/>
        <end position="181"/>
    </location>
</feature>
<evidence type="ECO:0000256" key="2">
    <source>
        <dbReference type="ARBA" id="ARBA00007714"/>
    </source>
</evidence>
<reference evidence="8" key="1">
    <citation type="submission" date="2020-11" db="EMBL/GenBank/DDBJ databases">
        <authorList>
            <person name="Whiteford S."/>
        </authorList>
    </citation>
    <scope>NUCLEOTIDE SEQUENCE</scope>
</reference>
<evidence type="ECO:0000313" key="8">
    <source>
        <dbReference type="EMBL" id="CAG9136172.1"/>
    </source>
</evidence>
<dbReference type="PROSITE" id="PS00539">
    <property type="entry name" value="PYROKININ"/>
    <property type="match status" value="1"/>
</dbReference>
<name>A0A8S4GBA8_PLUXY</name>
<proteinExistence type="inferred from homology"/>
<keyword evidence="5" id="KW-0527">Neuropeptide</keyword>
<dbReference type="EMBL" id="CAJHNJ030000127">
    <property type="protein sequence ID" value="CAG9136172.1"/>
    <property type="molecule type" value="Genomic_DNA"/>
</dbReference>
<evidence type="ECO:0000256" key="7">
    <source>
        <dbReference type="SAM" id="SignalP"/>
    </source>
</evidence>
<evidence type="ECO:0000256" key="1">
    <source>
        <dbReference type="ARBA" id="ARBA00004613"/>
    </source>
</evidence>
<keyword evidence="7" id="KW-0732">Signal</keyword>
<sequence>MHSATRIAVSAFLITSALATTYQSSAKLRRDGVLSLYPFPRVGRGGRAAWQLPDQYYLDTYKPEQKRQLYAFPRVGRSDVPFTIPQLQSRDLEPYPDAPLFRETIRNIVALMVGRGRGQYGVSKRGSESTDSTSMWFGPRLGRAMKSEDDDITVESQNKEQTEPELADMEMMEERKKRQAK</sequence>
<dbReference type="AlphaFoldDB" id="A0A8S4GBA8"/>
<keyword evidence="4" id="KW-0027">Amidation</keyword>
<organism evidence="8 9">
    <name type="scientific">Plutella xylostella</name>
    <name type="common">Diamondback moth</name>
    <name type="synonym">Plutella maculipennis</name>
    <dbReference type="NCBI Taxonomy" id="51655"/>
    <lineage>
        <taxon>Eukaryota</taxon>
        <taxon>Metazoa</taxon>
        <taxon>Ecdysozoa</taxon>
        <taxon>Arthropoda</taxon>
        <taxon>Hexapoda</taxon>
        <taxon>Insecta</taxon>
        <taxon>Pterygota</taxon>
        <taxon>Neoptera</taxon>
        <taxon>Endopterygota</taxon>
        <taxon>Lepidoptera</taxon>
        <taxon>Glossata</taxon>
        <taxon>Ditrysia</taxon>
        <taxon>Yponomeutoidea</taxon>
        <taxon>Plutellidae</taxon>
        <taxon>Plutella</taxon>
    </lineage>
</organism>
<dbReference type="GO" id="GO:0005576">
    <property type="term" value="C:extracellular region"/>
    <property type="evidence" value="ECO:0007669"/>
    <property type="project" value="UniProtKB-SubCell"/>
</dbReference>
<evidence type="ECO:0000256" key="5">
    <source>
        <dbReference type="ARBA" id="ARBA00023320"/>
    </source>
</evidence>
<evidence type="ECO:0000256" key="4">
    <source>
        <dbReference type="ARBA" id="ARBA00022815"/>
    </source>
</evidence>
<evidence type="ECO:0000313" key="9">
    <source>
        <dbReference type="Proteomes" id="UP000653454"/>
    </source>
</evidence>
<comment type="similarity">
    <text evidence="2">Belongs to the pyrokinin family.</text>
</comment>
<comment type="subcellular location">
    <subcellularLocation>
        <location evidence="1">Secreted</location>
    </subcellularLocation>
</comment>
<accession>A0A8S4GBA8</accession>
<gene>
    <name evidence="8" type="ORF">PLXY2_LOCUS14429</name>
</gene>
<comment type="caution">
    <text evidence="8">The sequence shown here is derived from an EMBL/GenBank/DDBJ whole genome shotgun (WGS) entry which is preliminary data.</text>
</comment>
<feature type="signal peptide" evidence="7">
    <location>
        <begin position="1"/>
        <end position="19"/>
    </location>
</feature>
<dbReference type="GO" id="GO:0005184">
    <property type="term" value="F:neuropeptide hormone activity"/>
    <property type="evidence" value="ECO:0007669"/>
    <property type="project" value="InterPro"/>
</dbReference>
<keyword evidence="3" id="KW-0964">Secreted</keyword>
<feature type="region of interest" description="Disordered" evidence="6">
    <location>
        <begin position="146"/>
        <end position="181"/>
    </location>
</feature>
<feature type="region of interest" description="Disordered" evidence="6">
    <location>
        <begin position="120"/>
        <end position="139"/>
    </location>
</feature>